<accession>I0IIS1</accession>
<sequence length="94" mass="9535">MGGLGHGSGAERPGEGKAIRGAIGPARSSLGRADAAGGGPGRTGVAAPPRSRQPGPTAHRPRRPSPPRRCHAPFVPSFLLRLRHAAGAFFTSTP</sequence>
<name>I0IIS1_PHYMF</name>
<dbReference type="KEGG" id="phm:PSMK_30000"/>
<keyword evidence="3" id="KW-1185">Reference proteome</keyword>
<proteinExistence type="predicted"/>
<feature type="region of interest" description="Disordered" evidence="1">
    <location>
        <begin position="1"/>
        <end position="72"/>
    </location>
</feature>
<feature type="compositionally biased region" description="Basic residues" evidence="1">
    <location>
        <begin position="59"/>
        <end position="71"/>
    </location>
</feature>
<dbReference type="Proteomes" id="UP000007881">
    <property type="component" value="Chromosome"/>
</dbReference>
<evidence type="ECO:0000313" key="3">
    <source>
        <dbReference type="Proteomes" id="UP000007881"/>
    </source>
</evidence>
<evidence type="ECO:0000256" key="1">
    <source>
        <dbReference type="SAM" id="MobiDB-lite"/>
    </source>
</evidence>
<gene>
    <name evidence="2" type="ordered locus">PSMK_30000</name>
</gene>
<evidence type="ECO:0000313" key="2">
    <source>
        <dbReference type="EMBL" id="BAM05159.1"/>
    </source>
</evidence>
<organism evidence="2 3">
    <name type="scientific">Phycisphaera mikurensis (strain NBRC 102666 / KCTC 22515 / FYK2301M01)</name>
    <dbReference type="NCBI Taxonomy" id="1142394"/>
    <lineage>
        <taxon>Bacteria</taxon>
        <taxon>Pseudomonadati</taxon>
        <taxon>Planctomycetota</taxon>
        <taxon>Phycisphaerae</taxon>
        <taxon>Phycisphaerales</taxon>
        <taxon>Phycisphaeraceae</taxon>
        <taxon>Phycisphaera</taxon>
    </lineage>
</organism>
<reference evidence="2 3" key="1">
    <citation type="submission" date="2012-02" db="EMBL/GenBank/DDBJ databases">
        <title>Complete genome sequence of Phycisphaera mikurensis NBRC 102666.</title>
        <authorList>
            <person name="Ankai A."/>
            <person name="Hosoyama A."/>
            <person name="Terui Y."/>
            <person name="Sekine M."/>
            <person name="Fukai R."/>
            <person name="Kato Y."/>
            <person name="Nakamura S."/>
            <person name="Yamada-Narita S."/>
            <person name="Kawakoshi A."/>
            <person name="Fukunaga Y."/>
            <person name="Yamazaki S."/>
            <person name="Fujita N."/>
        </authorList>
    </citation>
    <scope>NUCLEOTIDE SEQUENCE [LARGE SCALE GENOMIC DNA]</scope>
    <source>
        <strain evidence="3">NBRC 102666 / KCTC 22515 / FYK2301M01</strain>
    </source>
</reference>
<dbReference type="EMBL" id="AP012338">
    <property type="protein sequence ID" value="BAM05159.1"/>
    <property type="molecule type" value="Genomic_DNA"/>
</dbReference>
<protein>
    <submittedName>
        <fullName evidence="2">Uncharacterized protein</fullName>
    </submittedName>
</protein>
<dbReference type="HOGENOM" id="CLU_2383619_0_0_0"/>
<dbReference type="AlphaFoldDB" id="I0IIS1"/>